<dbReference type="AlphaFoldDB" id="A0A420I9R1"/>
<dbReference type="EMBL" id="MCBR01010341">
    <property type="protein sequence ID" value="RKF71300.1"/>
    <property type="molecule type" value="Genomic_DNA"/>
</dbReference>
<dbReference type="Proteomes" id="UP000285405">
    <property type="component" value="Unassembled WGS sequence"/>
</dbReference>
<name>A0A420I9R1_9PEZI</name>
<protein>
    <submittedName>
        <fullName evidence="1">Uncharacterized protein</fullName>
    </submittedName>
</protein>
<sequence>MSNKQIPVLTEENGKDDFPLWKRWIDNEAGSVPGLWRHFSGEVKYPRMVDRKYNVDDKGNKTPKVDDSEWSQIESASKAGNLIFTSVDRYHHIDIANIDSQADQYKFLIQKYQGENFGRLHQLCRSILCMAQISTLPVDSEVSRIKTDNKQISQQDKSMKLSDRWLSDILILSMDEGFETEISLIQDKDPPLTFDQIHCRFKTKETSIETPPESINAAR</sequence>
<gene>
    <name evidence="1" type="ORF">GcC1_103032</name>
</gene>
<reference evidence="1 2" key="1">
    <citation type="journal article" date="2018" name="BMC Genomics">
        <title>Comparative genome analyses reveal sequence features reflecting distinct modes of host-adaptation between dicot and monocot powdery mildew.</title>
        <authorList>
            <person name="Wu Y."/>
            <person name="Ma X."/>
            <person name="Pan Z."/>
            <person name="Kale S.D."/>
            <person name="Song Y."/>
            <person name="King H."/>
            <person name="Zhang Q."/>
            <person name="Presley C."/>
            <person name="Deng X."/>
            <person name="Wei C.I."/>
            <person name="Xiao S."/>
        </authorList>
    </citation>
    <scope>NUCLEOTIDE SEQUENCE [LARGE SCALE GENOMIC DNA]</scope>
    <source>
        <strain evidence="1">UCSC1</strain>
    </source>
</reference>
<evidence type="ECO:0000313" key="1">
    <source>
        <dbReference type="EMBL" id="RKF71300.1"/>
    </source>
</evidence>
<comment type="caution">
    <text evidence="1">The sequence shown here is derived from an EMBL/GenBank/DDBJ whole genome shotgun (WGS) entry which is preliminary data.</text>
</comment>
<organism evidence="1 2">
    <name type="scientific">Golovinomyces cichoracearum</name>
    <dbReference type="NCBI Taxonomy" id="62708"/>
    <lineage>
        <taxon>Eukaryota</taxon>
        <taxon>Fungi</taxon>
        <taxon>Dikarya</taxon>
        <taxon>Ascomycota</taxon>
        <taxon>Pezizomycotina</taxon>
        <taxon>Leotiomycetes</taxon>
        <taxon>Erysiphales</taxon>
        <taxon>Erysiphaceae</taxon>
        <taxon>Golovinomyces</taxon>
    </lineage>
</organism>
<dbReference type="OrthoDB" id="10447747at2759"/>
<proteinExistence type="predicted"/>
<accession>A0A420I9R1</accession>
<evidence type="ECO:0000313" key="2">
    <source>
        <dbReference type="Proteomes" id="UP000285405"/>
    </source>
</evidence>